<evidence type="ECO:0000256" key="1">
    <source>
        <dbReference type="SAM" id="Coils"/>
    </source>
</evidence>
<evidence type="ECO:0000313" key="2">
    <source>
        <dbReference type="EMBL" id="PIT87897.1"/>
    </source>
</evidence>
<dbReference type="EMBL" id="PFBX01000004">
    <property type="protein sequence ID" value="PIT87897.1"/>
    <property type="molecule type" value="Genomic_DNA"/>
</dbReference>
<proteinExistence type="predicted"/>
<evidence type="ECO:0000313" key="3">
    <source>
        <dbReference type="Proteomes" id="UP000231183"/>
    </source>
</evidence>
<organism evidence="2 3">
    <name type="scientific">Candidatus Magasanikbacteria bacterium CG10_big_fil_rev_8_21_14_0_10_40_10</name>
    <dbReference type="NCBI Taxonomy" id="1974648"/>
    <lineage>
        <taxon>Bacteria</taxon>
        <taxon>Candidatus Magasanikiibacteriota</taxon>
    </lineage>
</organism>
<dbReference type="AlphaFoldDB" id="A0A2M6W528"/>
<reference evidence="3" key="1">
    <citation type="submission" date="2017-09" db="EMBL/GenBank/DDBJ databases">
        <title>Depth-based differentiation of microbial function through sediment-hosted aquifers and enrichment of novel symbionts in the deep terrestrial subsurface.</title>
        <authorList>
            <person name="Probst A.J."/>
            <person name="Ladd B."/>
            <person name="Jarett J.K."/>
            <person name="Geller-Mcgrath D.E."/>
            <person name="Sieber C.M.K."/>
            <person name="Emerson J.B."/>
            <person name="Anantharaman K."/>
            <person name="Thomas B.C."/>
            <person name="Malmstrom R."/>
            <person name="Stieglmeier M."/>
            <person name="Klingl A."/>
            <person name="Woyke T."/>
            <person name="Ryan C.M."/>
            <person name="Banfield J.F."/>
        </authorList>
    </citation>
    <scope>NUCLEOTIDE SEQUENCE [LARGE SCALE GENOMIC DNA]</scope>
</reference>
<feature type="coiled-coil region" evidence="1">
    <location>
        <begin position="6"/>
        <end position="47"/>
    </location>
</feature>
<comment type="caution">
    <text evidence="2">The sequence shown here is derived from an EMBL/GenBank/DDBJ whole genome shotgun (WGS) entry which is preliminary data.</text>
</comment>
<accession>A0A2M6W528</accession>
<dbReference type="Proteomes" id="UP000231183">
    <property type="component" value="Unassembled WGS sequence"/>
</dbReference>
<name>A0A2M6W528_9BACT</name>
<keyword evidence="1" id="KW-0175">Coiled coil</keyword>
<protein>
    <submittedName>
        <fullName evidence="2">Uncharacterized protein</fullName>
    </submittedName>
</protein>
<gene>
    <name evidence="2" type="ORF">COU31_00555</name>
</gene>
<sequence>MGDNDLQKLKERHDRLQSLYLSLRAELDEIAKDEKELEKHINEVIDKQKMSKILNYIKNIKE</sequence>